<dbReference type="InterPro" id="IPR051215">
    <property type="entry name" value="GRE"/>
</dbReference>
<feature type="domain" description="Glycine radical" evidence="4">
    <location>
        <begin position="608"/>
        <end position="729"/>
    </location>
</feature>
<dbReference type="AlphaFoldDB" id="A0A926ISZ5"/>
<comment type="caution">
    <text evidence="6">The sequence shown here is derived from an EMBL/GenBank/DDBJ whole genome shotgun (WGS) entry which is preliminary data.</text>
</comment>
<feature type="domain" description="PFL" evidence="5">
    <location>
        <begin position="1"/>
        <end position="601"/>
    </location>
</feature>
<evidence type="ECO:0000259" key="5">
    <source>
        <dbReference type="PROSITE" id="PS51554"/>
    </source>
</evidence>
<dbReference type="Pfam" id="PF01228">
    <property type="entry name" value="Gly_radical"/>
    <property type="match status" value="1"/>
</dbReference>
<evidence type="ECO:0000313" key="7">
    <source>
        <dbReference type="Proteomes" id="UP000647416"/>
    </source>
</evidence>
<dbReference type="PANTHER" id="PTHR43641">
    <property type="entry name" value="FORMATE ACETYLTRANSFERASE 3-RELATED"/>
    <property type="match status" value="1"/>
</dbReference>
<dbReference type="Pfam" id="PF02901">
    <property type="entry name" value="PFL-like"/>
    <property type="match status" value="1"/>
</dbReference>
<proteinExistence type="predicted"/>
<evidence type="ECO:0000256" key="2">
    <source>
        <dbReference type="ARBA" id="ARBA00023239"/>
    </source>
</evidence>
<keyword evidence="2" id="KW-0456">Lyase</keyword>
<evidence type="ECO:0000259" key="4">
    <source>
        <dbReference type="PROSITE" id="PS51149"/>
    </source>
</evidence>
<name>A0A926ISZ5_9FIRM</name>
<dbReference type="PROSITE" id="PS51149">
    <property type="entry name" value="GLY_RADICAL_2"/>
    <property type="match status" value="1"/>
</dbReference>
<dbReference type="RefSeq" id="WP_262432270.1">
    <property type="nucleotide sequence ID" value="NZ_JACRTE010000010.1"/>
</dbReference>
<dbReference type="InterPro" id="IPR001150">
    <property type="entry name" value="Gly_radical"/>
</dbReference>
<dbReference type="InterPro" id="IPR004184">
    <property type="entry name" value="PFL_dom"/>
</dbReference>
<reference evidence="6" key="1">
    <citation type="submission" date="2020-08" db="EMBL/GenBank/DDBJ databases">
        <title>Genome public.</title>
        <authorList>
            <person name="Liu C."/>
            <person name="Sun Q."/>
        </authorList>
    </citation>
    <scope>NUCLEOTIDE SEQUENCE</scope>
    <source>
        <strain evidence="6">NSJ-50</strain>
    </source>
</reference>
<organism evidence="6 7">
    <name type="scientific">Qingrenia yutianensis</name>
    <dbReference type="NCBI Taxonomy" id="2763676"/>
    <lineage>
        <taxon>Bacteria</taxon>
        <taxon>Bacillati</taxon>
        <taxon>Bacillota</taxon>
        <taxon>Clostridia</taxon>
        <taxon>Eubacteriales</taxon>
        <taxon>Oscillospiraceae</taxon>
        <taxon>Qingrenia</taxon>
    </lineage>
</organism>
<sequence>MIQFINQFSDDEKFTYDKRIALLRERKIRQTEEKAKNGGADEDDYGLIEQDEYKFKLKPNHPNGSIYGYKAWTENYCRLLSEHPIYCDPLDAFVGKGFLFLERQRPPQYKWNPDYPYDDLKKIFEKYSIISGIDNCHHFTPDVQIGLNLGWGGILAKLKEQRALHDSSHYEFYDSEIAVVESVIAFINRAAKIIEELAEKENNICLKENLKNMAKVNYKVASSAPETFREAVQWLCWFSMLSRTYNRGSAGGQLESMLDPFYEKDVKNGILTDDEAVFYLACMFLQDSRYFQLGGPDEDGNDMTTHLSYLALAAADKINIACNLTVRLHDKTNEDFFRKSVEYLFKNKQGWPRYSSDNALVNGFMKCGYTKKLARRRVAAGCHWMCIPGMEYTMNDTVKINLAKVFEVSYEQMMTSNGEKSTDELFKIFKEHLKIAVDATGNGIMHHLKYQTKSQPELILNLFQHGLIEKGVNITDGGACFYNMCVDGSGIAVAADSFSALEQRVEREKRISYDELYTHIKNNYEDEDGEYIRQLMYHSERYCGGNTLGDTWAVKISRLYTELVRDLCRQHVGINFIPGFFSWSNTILLGKAVGATPNGRKAKEPINHGANPNGGFRGDGAVSAMCNGIASIQPGYGNTAPVQLELDPQTANDKEGVDKMCSMIKSILSTGNTLLNINIIDKNKILEAHKNPFKYPDLVVRVTGFTAYFAMLSEEFRQLVVDRVTAVNGD</sequence>
<dbReference type="Proteomes" id="UP000647416">
    <property type="component" value="Unassembled WGS sequence"/>
</dbReference>
<keyword evidence="7" id="KW-1185">Reference proteome</keyword>
<feature type="modified residue" description="Glycine radical" evidence="3">
    <location>
        <position position="704"/>
    </location>
</feature>
<dbReference type="GO" id="GO:0016829">
    <property type="term" value="F:lyase activity"/>
    <property type="evidence" value="ECO:0007669"/>
    <property type="project" value="UniProtKB-KW"/>
</dbReference>
<evidence type="ECO:0000256" key="3">
    <source>
        <dbReference type="PROSITE-ProRule" id="PRU00493"/>
    </source>
</evidence>
<dbReference type="PROSITE" id="PS51554">
    <property type="entry name" value="PFL"/>
    <property type="match status" value="1"/>
</dbReference>
<dbReference type="SUPFAM" id="SSF51998">
    <property type="entry name" value="PFL-like glycyl radical enzymes"/>
    <property type="match status" value="1"/>
</dbReference>
<dbReference type="PANTHER" id="PTHR43641:SF2">
    <property type="entry name" value="DEHYDRATASE YBIW-RELATED"/>
    <property type="match status" value="1"/>
</dbReference>
<keyword evidence="1 3" id="KW-0556">Organic radical</keyword>
<accession>A0A926ISZ5</accession>
<protein>
    <submittedName>
        <fullName evidence="6">Formate acetyltransferase</fullName>
    </submittedName>
</protein>
<dbReference type="Gene3D" id="3.20.70.20">
    <property type="match status" value="1"/>
</dbReference>
<evidence type="ECO:0000256" key="1">
    <source>
        <dbReference type="ARBA" id="ARBA00022818"/>
    </source>
</evidence>
<dbReference type="GO" id="GO:0005829">
    <property type="term" value="C:cytosol"/>
    <property type="evidence" value="ECO:0007669"/>
    <property type="project" value="TreeGrafter"/>
</dbReference>
<dbReference type="EMBL" id="JACRTE010000010">
    <property type="protein sequence ID" value="MBC8596894.1"/>
    <property type="molecule type" value="Genomic_DNA"/>
</dbReference>
<evidence type="ECO:0000313" key="6">
    <source>
        <dbReference type="EMBL" id="MBC8596894.1"/>
    </source>
</evidence>
<gene>
    <name evidence="6" type="ORF">H8706_08435</name>
</gene>